<keyword evidence="4" id="KW-1185">Reference proteome</keyword>
<dbReference type="Proteomes" id="UP000324536">
    <property type="component" value="Chromosome"/>
</dbReference>
<dbReference type="KEGG" id="acek:FLP30_01595"/>
<organism evidence="3 4">
    <name type="scientific">Acetobacter vaccinii</name>
    <dbReference type="NCBI Taxonomy" id="2592655"/>
    <lineage>
        <taxon>Bacteria</taxon>
        <taxon>Pseudomonadati</taxon>
        <taxon>Pseudomonadota</taxon>
        <taxon>Alphaproteobacteria</taxon>
        <taxon>Acetobacterales</taxon>
        <taxon>Acetobacteraceae</taxon>
        <taxon>Acetobacter</taxon>
    </lineage>
</organism>
<evidence type="ECO:0000313" key="4">
    <source>
        <dbReference type="Proteomes" id="UP000324536"/>
    </source>
</evidence>
<dbReference type="OrthoDB" id="9783100at2"/>
<dbReference type="PANTHER" id="PTHR30203">
    <property type="entry name" value="OUTER MEMBRANE CATION EFFLUX PROTEIN"/>
    <property type="match status" value="1"/>
</dbReference>
<dbReference type="NCBIfam" id="TIGR01845">
    <property type="entry name" value="outer_NodT"/>
    <property type="match status" value="1"/>
</dbReference>
<dbReference type="Gene3D" id="1.20.1600.10">
    <property type="entry name" value="Outer membrane efflux proteins (OEP)"/>
    <property type="match status" value="1"/>
</dbReference>
<evidence type="ECO:0000256" key="1">
    <source>
        <dbReference type="ARBA" id="ARBA00007613"/>
    </source>
</evidence>
<dbReference type="PANTHER" id="PTHR30203:SF29">
    <property type="entry name" value="PROTEIN CYAE"/>
    <property type="match status" value="1"/>
</dbReference>
<dbReference type="PROSITE" id="PS51257">
    <property type="entry name" value="PROKAR_LIPOPROTEIN"/>
    <property type="match status" value="1"/>
</dbReference>
<dbReference type="EMBL" id="CP043506">
    <property type="protein sequence ID" value="QEO16610.1"/>
    <property type="molecule type" value="Genomic_DNA"/>
</dbReference>
<dbReference type="SUPFAM" id="SSF56954">
    <property type="entry name" value="Outer membrane efflux proteins (OEP)"/>
    <property type="match status" value="1"/>
</dbReference>
<dbReference type="InterPro" id="IPR010131">
    <property type="entry name" value="MdtP/NodT-like"/>
</dbReference>
<reference evidence="3 4" key="1">
    <citation type="submission" date="2019-09" db="EMBL/GenBank/DDBJ databases">
        <title>Genome sequencing of strain KACC 21233.</title>
        <authorList>
            <person name="Heo J."/>
            <person name="Kim S.-J."/>
            <person name="Kim J.-S."/>
            <person name="Hong S.-B."/>
            <person name="Kwon S.-W."/>
        </authorList>
    </citation>
    <scope>NUCLEOTIDE SEQUENCE [LARGE SCALE GENOMIC DNA]</scope>
    <source>
        <strain evidence="3 4">KACC 21233</strain>
    </source>
</reference>
<evidence type="ECO:0000313" key="3">
    <source>
        <dbReference type="EMBL" id="QEO16610.1"/>
    </source>
</evidence>
<accession>A0A5C1YMX2</accession>
<dbReference type="GO" id="GO:0005886">
    <property type="term" value="C:plasma membrane"/>
    <property type="evidence" value="ECO:0007669"/>
    <property type="project" value="UniProtKB-SubCell"/>
</dbReference>
<keyword evidence="2" id="KW-1134">Transmembrane beta strand</keyword>
<dbReference type="InterPro" id="IPR003423">
    <property type="entry name" value="OMP_efflux"/>
</dbReference>
<dbReference type="AlphaFoldDB" id="A0A5C1YMX2"/>
<keyword evidence="2" id="KW-0472">Membrane</keyword>
<keyword evidence="2" id="KW-0812">Transmembrane</keyword>
<gene>
    <name evidence="3" type="ORF">FLP30_01595</name>
</gene>
<keyword evidence="2" id="KW-0449">Lipoprotein</keyword>
<evidence type="ECO:0000256" key="2">
    <source>
        <dbReference type="RuleBase" id="RU362097"/>
    </source>
</evidence>
<name>A0A5C1YMX2_9PROT</name>
<proteinExistence type="inferred from homology"/>
<dbReference type="Gene3D" id="2.20.200.10">
    <property type="entry name" value="Outer membrane efflux proteins (OEP)"/>
    <property type="match status" value="1"/>
</dbReference>
<comment type="subcellular location">
    <subcellularLocation>
        <location evidence="2">Cell membrane</location>
        <topology evidence="2">Lipid-anchor</topology>
    </subcellularLocation>
</comment>
<protein>
    <submittedName>
        <fullName evidence="3">TolC family protein</fullName>
    </submittedName>
</protein>
<dbReference type="Pfam" id="PF02321">
    <property type="entry name" value="OEP"/>
    <property type="match status" value="2"/>
</dbReference>
<sequence>MLMSRSRFFARGGATVVFLLGAAGCSPFPPAKPVSSVTLPARFEAAPAVGEAAAPGWALPVWWRAWHDPELDRLVQAALAANLDLRAAQDRVKQARAYATVVDSALYPTVGLTGNIAGGGVNWRHPVSPLLHSVAPDIQDPATDGHLAGVGVAWEPDVFGSHHADSRAAGQMVLAAQDMVQGVHMAIAADVAANYLTAKGVQQRMALLERSVTVLAQLETYARARFDAGQATRADVQSITGQKQGIEAELPVLQATLDTCRHRLAILAGLPPEQAPKLDGPASYVTPPAPVGEVPVSVLDRRPDVRLRRAVVQADVERLTSARNQLLPHFGLEFFGGDGRLRFDGLPGLSGTGGLVALTTYLPVFTAGRVHAQIHAADARLDEAVAQYDQTLLTALAEVEDAYESRSSLDSRIESLVAQEASTSAAAQAARGLYEGGRMTMQDVLEARLRLIRVQDAVVEARTRQALATVGLVRALGGGWGD</sequence>
<keyword evidence="2" id="KW-0564">Palmitate</keyword>
<dbReference type="GO" id="GO:0015562">
    <property type="term" value="F:efflux transmembrane transporter activity"/>
    <property type="evidence" value="ECO:0007669"/>
    <property type="project" value="InterPro"/>
</dbReference>
<comment type="similarity">
    <text evidence="1 2">Belongs to the outer membrane factor (OMF) (TC 1.B.17) family.</text>
</comment>
<dbReference type="RefSeq" id="WP_149278051.1">
    <property type="nucleotide sequence ID" value="NZ_CP043506.1"/>
</dbReference>